<name>A0ABD1E581_HYPHA</name>
<dbReference type="Pfam" id="PF10545">
    <property type="entry name" value="MADF_DNA_bdg"/>
    <property type="match status" value="1"/>
</dbReference>
<evidence type="ECO:0000313" key="2">
    <source>
        <dbReference type="EMBL" id="KAL1489733.1"/>
    </source>
</evidence>
<dbReference type="AlphaFoldDB" id="A0ABD1E581"/>
<keyword evidence="3" id="KW-1185">Reference proteome</keyword>
<dbReference type="InterPro" id="IPR039353">
    <property type="entry name" value="TF_Adf1"/>
</dbReference>
<dbReference type="EMBL" id="JBDJPC010000011">
    <property type="protein sequence ID" value="KAL1489733.1"/>
    <property type="molecule type" value="Genomic_DNA"/>
</dbReference>
<dbReference type="PANTHER" id="PTHR12243:SF67">
    <property type="entry name" value="COREPRESSOR OF PANGOLIN, ISOFORM A-RELATED"/>
    <property type="match status" value="1"/>
</dbReference>
<dbReference type="SMART" id="SM00595">
    <property type="entry name" value="MADF"/>
    <property type="match status" value="1"/>
</dbReference>
<comment type="caution">
    <text evidence="2">The sequence shown here is derived from an EMBL/GenBank/DDBJ whole genome shotgun (WGS) entry which is preliminary data.</text>
</comment>
<feature type="domain" description="MADF" evidence="1">
    <location>
        <begin position="32"/>
        <end position="114"/>
    </location>
</feature>
<proteinExistence type="predicted"/>
<reference evidence="2 3" key="1">
    <citation type="submission" date="2024-05" db="EMBL/GenBank/DDBJ databases">
        <title>Genetic variation in Jamaican populations of the coffee berry borer (Hypothenemus hampei).</title>
        <authorList>
            <person name="Errbii M."/>
            <person name="Myrie A."/>
        </authorList>
    </citation>
    <scope>NUCLEOTIDE SEQUENCE [LARGE SCALE GENOMIC DNA]</scope>
    <source>
        <strain evidence="2">JA-Hopewell-2020-01-JO</strain>
        <tissue evidence="2">Whole body</tissue>
    </source>
</reference>
<evidence type="ECO:0000259" key="1">
    <source>
        <dbReference type="PROSITE" id="PS51029"/>
    </source>
</evidence>
<dbReference type="PANTHER" id="PTHR12243">
    <property type="entry name" value="MADF DOMAIN TRANSCRIPTION FACTOR"/>
    <property type="match status" value="1"/>
</dbReference>
<gene>
    <name evidence="2" type="ORF">ABEB36_013668</name>
</gene>
<dbReference type="InterPro" id="IPR006578">
    <property type="entry name" value="MADF-dom"/>
</dbReference>
<dbReference type="PROSITE" id="PS51029">
    <property type="entry name" value="MADF"/>
    <property type="match status" value="1"/>
</dbReference>
<accession>A0ABD1E581</accession>
<sequence length="114" mass="13553">MNKVGRTVVLEQFSESNSSGELEECYTTLEELLITFVQARPILWDYRIPIQERSKSNRDRLWKEIFEEFGENPELPIDFLQKKWKNLRDTYIRLRNEYTPSGAPSKKKKEVGIL</sequence>
<organism evidence="2 3">
    <name type="scientific">Hypothenemus hampei</name>
    <name type="common">Coffee berry borer</name>
    <dbReference type="NCBI Taxonomy" id="57062"/>
    <lineage>
        <taxon>Eukaryota</taxon>
        <taxon>Metazoa</taxon>
        <taxon>Ecdysozoa</taxon>
        <taxon>Arthropoda</taxon>
        <taxon>Hexapoda</taxon>
        <taxon>Insecta</taxon>
        <taxon>Pterygota</taxon>
        <taxon>Neoptera</taxon>
        <taxon>Endopterygota</taxon>
        <taxon>Coleoptera</taxon>
        <taxon>Polyphaga</taxon>
        <taxon>Cucujiformia</taxon>
        <taxon>Curculionidae</taxon>
        <taxon>Scolytinae</taxon>
        <taxon>Hypothenemus</taxon>
    </lineage>
</organism>
<dbReference type="Proteomes" id="UP001566132">
    <property type="component" value="Unassembled WGS sequence"/>
</dbReference>
<evidence type="ECO:0000313" key="3">
    <source>
        <dbReference type="Proteomes" id="UP001566132"/>
    </source>
</evidence>
<protein>
    <recommendedName>
        <fullName evidence="1">MADF domain-containing protein</fullName>
    </recommendedName>
</protein>